<evidence type="ECO:0000259" key="2">
    <source>
        <dbReference type="Pfam" id="PF15978"/>
    </source>
</evidence>
<name>A0ABU1H5S0_9GAMM</name>
<feature type="domain" description="Transposon Tn7 transposition protein TnsD C-terminal" evidence="2">
    <location>
        <begin position="324"/>
        <end position="443"/>
    </location>
</feature>
<proteinExistence type="predicted"/>
<comment type="caution">
    <text evidence="3">The sequence shown here is derived from an EMBL/GenBank/DDBJ whole genome shotgun (WGS) entry which is preliminary data.</text>
</comment>
<evidence type="ECO:0000259" key="1">
    <source>
        <dbReference type="Pfam" id="PF06527"/>
    </source>
</evidence>
<gene>
    <name evidence="3" type="ORF">QC823_10690</name>
</gene>
<organism evidence="3 4">
    <name type="scientific">Vreelandella vilamensis</name>
    <dbReference type="NCBI Taxonomy" id="531309"/>
    <lineage>
        <taxon>Bacteria</taxon>
        <taxon>Pseudomonadati</taxon>
        <taxon>Pseudomonadota</taxon>
        <taxon>Gammaproteobacteria</taxon>
        <taxon>Oceanospirillales</taxon>
        <taxon>Halomonadaceae</taxon>
        <taxon>Vreelandella</taxon>
    </lineage>
</organism>
<evidence type="ECO:0000313" key="3">
    <source>
        <dbReference type="EMBL" id="MDR5899455.1"/>
    </source>
</evidence>
<dbReference type="EMBL" id="JARWAN010000016">
    <property type="protein sequence ID" value="MDR5899455.1"/>
    <property type="molecule type" value="Genomic_DNA"/>
</dbReference>
<dbReference type="InterPro" id="IPR032750">
    <property type="entry name" value="TnsD_C"/>
</dbReference>
<dbReference type="RefSeq" id="WP_309656339.1">
    <property type="nucleotide sequence ID" value="NZ_JARWAN010000016.1"/>
</dbReference>
<protein>
    <submittedName>
        <fullName evidence="3">TnsD family Tn7-like transposition protein</fullName>
    </submittedName>
</protein>
<feature type="domain" description="TniQ" evidence="1">
    <location>
        <begin position="5"/>
        <end position="160"/>
    </location>
</feature>
<reference evidence="3 4" key="1">
    <citation type="submission" date="2023-04" db="EMBL/GenBank/DDBJ databases">
        <title>A long-awaited taxogenomic arrangement of the family Halomonadaceae.</title>
        <authorList>
            <person name="De La Haba R."/>
            <person name="Chuvochina M."/>
            <person name="Wittouck S."/>
            <person name="Arahal D.R."/>
            <person name="Sanchez-Porro C."/>
            <person name="Hugenholtz P."/>
            <person name="Ventosa A."/>
        </authorList>
    </citation>
    <scope>NUCLEOTIDE SEQUENCE [LARGE SCALE GENOMIC DNA]</scope>
    <source>
        <strain evidence="3 4">DSM 21020</strain>
    </source>
</reference>
<keyword evidence="4" id="KW-1185">Reference proteome</keyword>
<dbReference type="Pfam" id="PF06527">
    <property type="entry name" value="TniQ"/>
    <property type="match status" value="1"/>
</dbReference>
<accession>A0ABU1H5S0</accession>
<dbReference type="InterPro" id="IPR009492">
    <property type="entry name" value="TniQ"/>
</dbReference>
<dbReference type="Proteomes" id="UP001254564">
    <property type="component" value="Unassembled WGS sequence"/>
</dbReference>
<sequence>MLMQFPVAHRDELLGSVIARFIYRQGIEEDKVALSQLFGSQKILASCFLQGHATQLLCRIGHLWPVQERELLEAHTILPLFKPFVENSIYKRLIRDLSESGKNNSSLRTGFNASNLVYPAYYKICPLCWKSQRENYGYSFWQRLFQCPGVEACPVHGCLLIDTEVKTQSTSRHKFVGTHAIELKVPEVLEPADEKNIKFSILVSDLLGLGKETAPTRVQWSRFYRNLARRKGLTYRKGINHEEVAKYVDGFWKKEWLEKNGLTLKGNDNWLINIFRKHRRSFSYLQHFTCWLALSPDKIRLNQVLNEAACLSNNSYQKVVYFSSAAENRCHEYRSKWLDFLKQYSYLRDIRKQREGASVYSWLYRFDSEWLEHHKPAKKKKMHRARIDWAKRDRSIVRELLSIERSVWLGLEGPRRSRSWYCKQVTRSCLERKLDKLPLCRAFFVRYTETVDEFQARRLACIFSQCILNGRGRIPVYELERMVGLKPQTCRDVGRQILERDIRGWQADEKVAFWSPTTKS</sequence>
<evidence type="ECO:0000313" key="4">
    <source>
        <dbReference type="Proteomes" id="UP001254564"/>
    </source>
</evidence>
<dbReference type="Pfam" id="PF15978">
    <property type="entry name" value="TnsD"/>
    <property type="match status" value="1"/>
</dbReference>